<dbReference type="PANTHER" id="PTHR43072">
    <property type="entry name" value="N-ACETYLTRANSFERASE"/>
    <property type="match status" value="1"/>
</dbReference>
<evidence type="ECO:0000313" key="2">
    <source>
        <dbReference type="EMBL" id="MBB4053278.1"/>
    </source>
</evidence>
<dbReference type="EMBL" id="JACIEW010000007">
    <property type="protein sequence ID" value="MBB4053278.1"/>
    <property type="molecule type" value="Genomic_DNA"/>
</dbReference>
<evidence type="ECO:0000259" key="1">
    <source>
        <dbReference type="PROSITE" id="PS51186"/>
    </source>
</evidence>
<dbReference type="InterPro" id="IPR000182">
    <property type="entry name" value="GNAT_dom"/>
</dbReference>
<dbReference type="RefSeq" id="WP_183312073.1">
    <property type="nucleotide sequence ID" value="NZ_JACIEW010000007.1"/>
</dbReference>
<sequence>MNITVRPINLDDAGGFHAALDSVARERRYLRLTEAPPLARSLQFIASNLESGNPQFVAADGEAIVGWCDICRSSEQDSEHCGGLGMGVVADHRGMGIGTKLVTATLNAARGHFERVELDVYASNTPAIALYEKVGFALEGRRRQALLRDGVYDDIVMMGLLLS</sequence>
<accession>A0A7W6NCS9</accession>
<reference evidence="2 3" key="1">
    <citation type="submission" date="2020-08" db="EMBL/GenBank/DDBJ databases">
        <title>Genomic Encyclopedia of Type Strains, Phase IV (KMG-IV): sequencing the most valuable type-strain genomes for metagenomic binning, comparative biology and taxonomic classification.</title>
        <authorList>
            <person name="Goeker M."/>
        </authorList>
    </citation>
    <scope>NUCLEOTIDE SEQUENCE [LARGE SCALE GENOMIC DNA]</scope>
    <source>
        <strain evidence="2 3">DSM 23447</strain>
    </source>
</reference>
<gene>
    <name evidence="2" type="ORF">GGR20_002935</name>
</gene>
<evidence type="ECO:0000313" key="3">
    <source>
        <dbReference type="Proteomes" id="UP000547011"/>
    </source>
</evidence>
<dbReference type="InterPro" id="IPR016181">
    <property type="entry name" value="Acyl_CoA_acyltransferase"/>
</dbReference>
<comment type="caution">
    <text evidence="2">The sequence shown here is derived from an EMBL/GenBank/DDBJ whole genome shotgun (WGS) entry which is preliminary data.</text>
</comment>
<name>A0A7W6NCS9_9HYPH</name>
<dbReference type="SUPFAM" id="SSF55729">
    <property type="entry name" value="Acyl-CoA N-acyltransferases (Nat)"/>
    <property type="match status" value="1"/>
</dbReference>
<feature type="domain" description="N-acetyltransferase" evidence="1">
    <location>
        <begin position="3"/>
        <end position="163"/>
    </location>
</feature>
<dbReference type="CDD" id="cd04301">
    <property type="entry name" value="NAT_SF"/>
    <property type="match status" value="1"/>
</dbReference>
<keyword evidence="2" id="KW-0808">Transferase</keyword>
<dbReference type="Proteomes" id="UP000547011">
    <property type="component" value="Unassembled WGS sequence"/>
</dbReference>
<dbReference type="Pfam" id="PF00583">
    <property type="entry name" value="Acetyltransf_1"/>
    <property type="match status" value="1"/>
</dbReference>
<proteinExistence type="predicted"/>
<dbReference type="AlphaFoldDB" id="A0A7W6NCS9"/>
<organism evidence="2 3">
    <name type="scientific">Devosia subaequoris</name>
    <dbReference type="NCBI Taxonomy" id="395930"/>
    <lineage>
        <taxon>Bacteria</taxon>
        <taxon>Pseudomonadati</taxon>
        <taxon>Pseudomonadota</taxon>
        <taxon>Alphaproteobacteria</taxon>
        <taxon>Hyphomicrobiales</taxon>
        <taxon>Devosiaceae</taxon>
        <taxon>Devosia</taxon>
    </lineage>
</organism>
<dbReference type="GO" id="GO:0016747">
    <property type="term" value="F:acyltransferase activity, transferring groups other than amino-acyl groups"/>
    <property type="evidence" value="ECO:0007669"/>
    <property type="project" value="InterPro"/>
</dbReference>
<protein>
    <submittedName>
        <fullName evidence="2">RimJ/RimL family protein N-acetyltransferase</fullName>
    </submittedName>
</protein>
<dbReference type="Gene3D" id="3.40.630.30">
    <property type="match status" value="1"/>
</dbReference>
<keyword evidence="3" id="KW-1185">Reference proteome</keyword>
<dbReference type="PROSITE" id="PS51186">
    <property type="entry name" value="GNAT"/>
    <property type="match status" value="1"/>
</dbReference>